<dbReference type="Proteomes" id="UP000515163">
    <property type="component" value="Unplaced"/>
</dbReference>
<keyword evidence="7" id="KW-0812">Transmembrane</keyword>
<accession>A0A6P8IF35</accession>
<organism evidence="9 10">
    <name type="scientific">Actinia tenebrosa</name>
    <name type="common">Australian red waratah sea anemone</name>
    <dbReference type="NCBI Taxonomy" id="6105"/>
    <lineage>
        <taxon>Eukaryota</taxon>
        <taxon>Metazoa</taxon>
        <taxon>Cnidaria</taxon>
        <taxon>Anthozoa</taxon>
        <taxon>Hexacorallia</taxon>
        <taxon>Actiniaria</taxon>
        <taxon>Actiniidae</taxon>
        <taxon>Actinia</taxon>
    </lineage>
</organism>
<evidence type="ECO:0000256" key="6">
    <source>
        <dbReference type="ARBA" id="ARBA00023027"/>
    </source>
</evidence>
<dbReference type="PANTHER" id="PTHR46091">
    <property type="entry name" value="BLR7054 PROTEIN"/>
    <property type="match status" value="1"/>
</dbReference>
<evidence type="ECO:0000256" key="2">
    <source>
        <dbReference type="ARBA" id="ARBA00022630"/>
    </source>
</evidence>
<keyword evidence="3" id="KW-0732">Signal</keyword>
<keyword evidence="4" id="KW-0274">FAD</keyword>
<dbReference type="InterPro" id="IPR052206">
    <property type="entry name" value="Retinol_saturase"/>
</dbReference>
<evidence type="ECO:0000256" key="4">
    <source>
        <dbReference type="ARBA" id="ARBA00022827"/>
    </source>
</evidence>
<evidence type="ECO:0000313" key="9">
    <source>
        <dbReference type="Proteomes" id="UP000515163"/>
    </source>
</evidence>
<proteinExistence type="inferred from homology"/>
<feature type="transmembrane region" description="Helical" evidence="7">
    <location>
        <begin position="227"/>
        <end position="249"/>
    </location>
</feature>
<dbReference type="InParanoid" id="A0A6P8IF35"/>
<dbReference type="OrthoDB" id="38045at2759"/>
<feature type="domain" description="Amine oxidase" evidence="8">
    <location>
        <begin position="95"/>
        <end position="602"/>
    </location>
</feature>
<keyword evidence="7" id="KW-1133">Transmembrane helix</keyword>
<dbReference type="GeneID" id="116300480"/>
<dbReference type="SUPFAM" id="SSF51905">
    <property type="entry name" value="FAD/NAD(P)-binding domain"/>
    <property type="match status" value="1"/>
</dbReference>
<comment type="similarity">
    <text evidence="1">Belongs to the carotenoid/retinoid oxidoreductase family. CrtISO subfamily.</text>
</comment>
<dbReference type="InterPro" id="IPR002937">
    <property type="entry name" value="Amino_oxidase"/>
</dbReference>
<gene>
    <name evidence="10" type="primary">LOC116300480</name>
</gene>
<evidence type="ECO:0000256" key="7">
    <source>
        <dbReference type="SAM" id="Phobius"/>
    </source>
</evidence>
<reference evidence="10" key="1">
    <citation type="submission" date="2025-08" db="UniProtKB">
        <authorList>
            <consortium name="RefSeq"/>
        </authorList>
    </citation>
    <scope>IDENTIFICATION</scope>
    <source>
        <tissue evidence="10">Tentacle</tissue>
    </source>
</reference>
<dbReference type="InterPro" id="IPR036188">
    <property type="entry name" value="FAD/NAD-bd_sf"/>
</dbReference>
<dbReference type="GO" id="GO:0016491">
    <property type="term" value="F:oxidoreductase activity"/>
    <property type="evidence" value="ECO:0007669"/>
    <property type="project" value="InterPro"/>
</dbReference>
<evidence type="ECO:0000256" key="3">
    <source>
        <dbReference type="ARBA" id="ARBA00022729"/>
    </source>
</evidence>
<protein>
    <submittedName>
        <fullName evidence="10">All-trans-retinol 13,14-reductase-like</fullName>
    </submittedName>
</protein>
<dbReference type="PANTHER" id="PTHR46091:SF3">
    <property type="entry name" value="AMINE OXIDASE DOMAIN-CONTAINING PROTEIN"/>
    <property type="match status" value="1"/>
</dbReference>
<evidence type="ECO:0000259" key="8">
    <source>
        <dbReference type="Pfam" id="PF01593"/>
    </source>
</evidence>
<evidence type="ECO:0000256" key="1">
    <source>
        <dbReference type="ARBA" id="ARBA00005855"/>
    </source>
</evidence>
<sequence>MVLIEKALVFLINAFKEKNYIVLLAAILGVLIPIIIFRLRRYRDSIGRNPFEEDTVRPAEPIIEDQSERDKILKQGFATKKIPENLDAVVIGSGIGGMTCACLLAKAGKKVLVLEQHDQAGGCCHTFHDKGFEFDTGIHYIGEMQNNTMTKFLIDQLTDGQLQWAPLEKQYDTVAIGDLSKPKIFPIMSGKEEYRHALYEKFPDEKKAIDKYLELLKKMRKSTMGFFVLKALPYWLGRILVSTGLIHLFTDYFKMAKRSLTEVLDELTDNRDLKTVLAYCFGDYGTIPKEASFAMHAILINHFMHGASYPRGGASEIALHITQALEKRGSTVLVRAKVDKVLLNPLGHVKGVRVSKSSGDVDILAPLVISAAGFYNTYEKLLPPSVSPLNDILPKTKGVRHGVGAMSVYIGLKGTKEELGIKASNVWAFTGNNCDEITEEYLKMSPEEAGNHDIPLLFISFPSTKDPEWEKRFPGKSTCTIVSFAPFEWFEKWEEMRVMKRGEEYEELKLRIARRMWQQTCRYFPQLEDKEEFFDAGSPLSNQYYIASPRGEMYGIDHNKDRFSPETCINLRPETGIPGLYLTGQDVLTCGFAGAMFAGLFTVSSVLNRNIISDLMSLRKKARKPKLQ</sequence>
<evidence type="ECO:0000256" key="5">
    <source>
        <dbReference type="ARBA" id="ARBA00022857"/>
    </source>
</evidence>
<keyword evidence="6" id="KW-0520">NAD</keyword>
<keyword evidence="2" id="KW-0285">Flavoprotein</keyword>
<dbReference type="KEGG" id="aten:116300480"/>
<dbReference type="AlphaFoldDB" id="A0A6P8IF35"/>
<dbReference type="Pfam" id="PF01593">
    <property type="entry name" value="Amino_oxidase"/>
    <property type="match status" value="1"/>
</dbReference>
<feature type="transmembrane region" description="Helical" evidence="7">
    <location>
        <begin position="20"/>
        <end position="39"/>
    </location>
</feature>
<name>A0A6P8IF35_ACTTE</name>
<dbReference type="Gene3D" id="3.50.50.60">
    <property type="entry name" value="FAD/NAD(P)-binding domain"/>
    <property type="match status" value="2"/>
</dbReference>
<dbReference type="FunCoup" id="A0A6P8IF35">
    <property type="interactions" value="403"/>
</dbReference>
<keyword evidence="9" id="KW-1185">Reference proteome</keyword>
<keyword evidence="5" id="KW-0521">NADP</keyword>
<keyword evidence="7" id="KW-0472">Membrane</keyword>
<evidence type="ECO:0000313" key="10">
    <source>
        <dbReference type="RefSeq" id="XP_031565215.1"/>
    </source>
</evidence>
<dbReference type="RefSeq" id="XP_031565215.1">
    <property type="nucleotide sequence ID" value="XM_031709355.1"/>
</dbReference>